<name>A0A023F096_TRIIF</name>
<protein>
    <submittedName>
        <fullName evidence="3">Putative bel12 ag transposon polyprotein</fullName>
    </submittedName>
</protein>
<dbReference type="InterPro" id="IPR008042">
    <property type="entry name" value="Retrotrans_Pao"/>
</dbReference>
<dbReference type="Pfam" id="PF05380">
    <property type="entry name" value="Peptidase_A17"/>
    <property type="match status" value="1"/>
</dbReference>
<dbReference type="SUPFAM" id="SSF56672">
    <property type="entry name" value="DNA/RNA polymerases"/>
    <property type="match status" value="1"/>
</dbReference>
<dbReference type="Pfam" id="PF18701">
    <property type="entry name" value="DUF5641"/>
    <property type="match status" value="1"/>
</dbReference>
<dbReference type="InterPro" id="IPR001584">
    <property type="entry name" value="Integrase_cat-core"/>
</dbReference>
<dbReference type="PANTHER" id="PTHR47331:SF1">
    <property type="entry name" value="GAG-LIKE PROTEIN"/>
    <property type="match status" value="1"/>
</dbReference>
<proteinExistence type="evidence at transcript level"/>
<dbReference type="Gene3D" id="2.40.70.10">
    <property type="entry name" value="Acid Proteases"/>
    <property type="match status" value="1"/>
</dbReference>
<evidence type="ECO:0000259" key="2">
    <source>
        <dbReference type="PROSITE" id="PS50994"/>
    </source>
</evidence>
<feature type="region of interest" description="Disordered" evidence="1">
    <location>
        <begin position="172"/>
        <end position="195"/>
    </location>
</feature>
<feature type="domain" description="Integrase catalytic" evidence="2">
    <location>
        <begin position="1188"/>
        <end position="1382"/>
    </location>
</feature>
<dbReference type="Gene3D" id="3.30.420.10">
    <property type="entry name" value="Ribonuclease H-like superfamily/Ribonuclease H"/>
    <property type="match status" value="1"/>
</dbReference>
<dbReference type="GO" id="GO:0003676">
    <property type="term" value="F:nucleic acid binding"/>
    <property type="evidence" value="ECO:0007669"/>
    <property type="project" value="InterPro"/>
</dbReference>
<dbReference type="PANTHER" id="PTHR47331">
    <property type="entry name" value="PHD-TYPE DOMAIN-CONTAINING PROTEIN"/>
    <property type="match status" value="1"/>
</dbReference>
<dbReference type="InterPro" id="IPR021109">
    <property type="entry name" value="Peptidase_aspartic_dom_sf"/>
</dbReference>
<sequence length="1496" mass="168460">SGLDEFLQTFSSSYEALKALEIENLTDFIIFHIALSKLDPETVRAFEMSARTQTIPTYDLLLTFVKEQNKILSRYGKVLSPVHKTKTSHSFVASKSNINIPLCRICSLNQHQAYHCKSFKDLTPEQRYKLAREKNLCINCLSQHHTSRLSKSKNSCAVCGKRHQSILHFSLPAQNSKLRPPEKPEVDSPKNKPPAEVSAACCASETENKPFEGPSKGTVILSTATINVFDRWGNSHRVRALLDSGSQSDFITRKLFKKLGLPKTRLHSSVSGLGTVKQNLPFSSLLTFSSRFDSNKKFTIRPLIINSIADAIPTYETLSSRLHEFNHLPLADVNVKGSEEVDILLGAGIFTRLLMNNIISSSHTSLSAIQTELGFVVMGKVGESEPPNCIQENYAMCCISDQSPLEELVHKFWELEDLPKSNSADSSDDECERMFSETVNRAPSGRYSVSLPFKQPLSTLGSSLVLAKKRFLNLENKLASNPALKQEYLNFMKDYELKGHMTPSGLVNEGYYLPHLAVIRSESVTTRLRVVFDASAKAINSLSLNDILHTGPKLQPDLMVILIGFRLFPIAITADIRQMYRQIDVNPEDRAAQQILWRFSPQEELHSWTLNTVTFGVRPAPFLALRVIKQLIADEGRKFPMAAEVSNRDLFMDDLVTSVETEETALELYGQLRKLFSAGCFELVKWSSNSDALLRIIPEADQYPLPVGFQFESCIKILGLQWTANNDSLSFKVQIPQGQCTKRNVLSALARIFDPLGLLAPVTFKAKLLIKEMWQLKLDWDDAPPAKLMRVWDEFKDQIPLLGKIYIPRHLSIYSSSQIDLIGFADASEKGYGAVTYIRTCSVNDTVQVRLLCAKSKIAPMKVVSIPRLELCAAVLLARLIRLLINTLSPRVNLNRILAFSDSEVVLHWLHSHPAKWSTFVANRVSIIQEILAPDYWSHVKGMENPADYVSRGLTPSQLQTNKLWFQGPSWLYQDSSTWPAPHIKLKDMDLPERKVKVLVTARDGKNLFSNFIDRFSSFVKLRRAMVYVLVFCKKIARRKPLLNAASLEQAELELIKLVQKIHFSTEIENISSSKLCSRPIQKLNPFLKDGLIRVGGRLSNSSLAYDVKHPLLLPKRDHFVHLLIEHVHKANMHTGPNLVLSILRQKYWILGGRNAVRIVLNRCNFCFKFKPQPCAPLMGSLPAARVQQAKPFMNTGVDYAGPFLISMSRRRGVRPQKAYVCLFVCLSVKAVHLELASNLSTPTFLDAFKRFVARRGPCHAIYSDCGTNFIGAKAKLEGLYTLIQGKAYNEALNSELSTRGIQWKLNPPSAPHFGGIWEANIKSVKTHLKKVIGQQVLSYEEFNTILTQVEALLNSRPLSALSLDPSEPSALTPAHFLLQHNLTGLPSAPITEIPLSRLSRFQLLDRMVQDFWKRWHVEYLHSLQTRQKWTANSPAVKKGTIVLIRNEHSPPMTWPLGIIEEVHPGLDNITRVVTVRTAKGSYRRPLVKICPLPLQ</sequence>
<dbReference type="InterPro" id="IPR040676">
    <property type="entry name" value="DUF5641"/>
</dbReference>
<dbReference type="GO" id="GO:0042575">
    <property type="term" value="C:DNA polymerase complex"/>
    <property type="evidence" value="ECO:0007669"/>
    <property type="project" value="UniProtKB-ARBA"/>
</dbReference>
<feature type="compositionally biased region" description="Basic and acidic residues" evidence="1">
    <location>
        <begin position="179"/>
        <end position="190"/>
    </location>
</feature>
<dbReference type="InterPro" id="IPR043502">
    <property type="entry name" value="DNA/RNA_pol_sf"/>
</dbReference>
<feature type="non-terminal residue" evidence="3">
    <location>
        <position position="1"/>
    </location>
</feature>
<dbReference type="InterPro" id="IPR041588">
    <property type="entry name" value="Integrase_H2C2"/>
</dbReference>
<dbReference type="EMBL" id="GBBI01004276">
    <property type="protein sequence ID" value="JAC14436.1"/>
    <property type="molecule type" value="mRNA"/>
</dbReference>
<dbReference type="Pfam" id="PF17921">
    <property type="entry name" value="Integrase_H2C2"/>
    <property type="match status" value="1"/>
</dbReference>
<dbReference type="GO" id="GO:0071897">
    <property type="term" value="P:DNA biosynthetic process"/>
    <property type="evidence" value="ECO:0007669"/>
    <property type="project" value="UniProtKB-ARBA"/>
</dbReference>
<dbReference type="SUPFAM" id="SSF53098">
    <property type="entry name" value="Ribonuclease H-like"/>
    <property type="match status" value="1"/>
</dbReference>
<dbReference type="PROSITE" id="PS50994">
    <property type="entry name" value="INTEGRASE"/>
    <property type="match status" value="1"/>
</dbReference>
<evidence type="ECO:0000256" key="1">
    <source>
        <dbReference type="SAM" id="MobiDB-lite"/>
    </source>
</evidence>
<evidence type="ECO:0000313" key="3">
    <source>
        <dbReference type="EMBL" id="JAC14436.1"/>
    </source>
</evidence>
<dbReference type="CDD" id="cd00303">
    <property type="entry name" value="retropepsin_like"/>
    <property type="match status" value="1"/>
</dbReference>
<dbReference type="InterPro" id="IPR036397">
    <property type="entry name" value="RNaseH_sf"/>
</dbReference>
<accession>A0A023F096</accession>
<organism evidence="3">
    <name type="scientific">Triatoma infestans</name>
    <name type="common">Assassin bug</name>
    <dbReference type="NCBI Taxonomy" id="30076"/>
    <lineage>
        <taxon>Eukaryota</taxon>
        <taxon>Metazoa</taxon>
        <taxon>Ecdysozoa</taxon>
        <taxon>Arthropoda</taxon>
        <taxon>Hexapoda</taxon>
        <taxon>Insecta</taxon>
        <taxon>Pterygota</taxon>
        <taxon>Neoptera</taxon>
        <taxon>Paraneoptera</taxon>
        <taxon>Hemiptera</taxon>
        <taxon>Heteroptera</taxon>
        <taxon>Panheteroptera</taxon>
        <taxon>Cimicomorpha</taxon>
        <taxon>Reduviidae</taxon>
        <taxon>Triatominae</taxon>
        <taxon>Triatoma</taxon>
    </lineage>
</organism>
<dbReference type="InterPro" id="IPR012337">
    <property type="entry name" value="RNaseH-like_sf"/>
</dbReference>
<dbReference type="GO" id="GO:0015074">
    <property type="term" value="P:DNA integration"/>
    <property type="evidence" value="ECO:0007669"/>
    <property type="project" value="InterPro"/>
</dbReference>
<reference evidence="3" key="1">
    <citation type="journal article" date="2014" name="PLoS Negl. Trop. Dis.">
        <title>An updated insight into the Sialotranscriptome of Triatoma infestans: developmental stage and geographic variations.</title>
        <authorList>
            <person name="Schwarz A."/>
            <person name="Medrano-Mercado N."/>
            <person name="Schaub G.A."/>
            <person name="Struchiner C.J."/>
            <person name="Bargues M.D."/>
            <person name="Levy M.Z."/>
            <person name="Ribeiro J.M."/>
        </authorList>
    </citation>
    <scope>NUCLEOTIDE SEQUENCE</scope>
    <source>
        <strain evidence="3">Chile</strain>
        <tissue evidence="3">Salivary glands</tissue>
    </source>
</reference>